<organism evidence="2 3">
    <name type="scientific">Elysia crispata</name>
    <name type="common">lettuce slug</name>
    <dbReference type="NCBI Taxonomy" id="231223"/>
    <lineage>
        <taxon>Eukaryota</taxon>
        <taxon>Metazoa</taxon>
        <taxon>Spiralia</taxon>
        <taxon>Lophotrochozoa</taxon>
        <taxon>Mollusca</taxon>
        <taxon>Gastropoda</taxon>
        <taxon>Heterobranchia</taxon>
        <taxon>Euthyneura</taxon>
        <taxon>Panpulmonata</taxon>
        <taxon>Sacoglossa</taxon>
        <taxon>Placobranchoidea</taxon>
        <taxon>Plakobranchidae</taxon>
        <taxon>Elysia</taxon>
    </lineage>
</organism>
<sequence length="133" mass="14944">MTYEIKRVLLTVDKVTTIYTELHTKSLQQIGRLWFISYSLPTALCFTTITVGTLLLVIKLRQTVVVRSSMAPGSRSSVDTNRETKIVRVVIIISTIYICCLSPSVSFYATSFGIPRLAHIDHRFDDAVCVLLC</sequence>
<gene>
    <name evidence="2" type="ORF">RRG08_058316</name>
</gene>
<evidence type="ECO:0008006" key="4">
    <source>
        <dbReference type="Google" id="ProtNLM"/>
    </source>
</evidence>
<dbReference type="Proteomes" id="UP001283361">
    <property type="component" value="Unassembled WGS sequence"/>
</dbReference>
<dbReference type="Gene3D" id="1.20.1070.10">
    <property type="entry name" value="Rhodopsin 7-helix transmembrane proteins"/>
    <property type="match status" value="1"/>
</dbReference>
<comment type="caution">
    <text evidence="2">The sequence shown here is derived from an EMBL/GenBank/DDBJ whole genome shotgun (WGS) entry which is preliminary data.</text>
</comment>
<dbReference type="AlphaFoldDB" id="A0AAE1D5E8"/>
<feature type="transmembrane region" description="Helical" evidence="1">
    <location>
        <begin position="86"/>
        <end position="109"/>
    </location>
</feature>
<keyword evidence="1" id="KW-0472">Membrane</keyword>
<keyword evidence="1" id="KW-0812">Transmembrane</keyword>
<proteinExistence type="predicted"/>
<evidence type="ECO:0000256" key="1">
    <source>
        <dbReference type="SAM" id="Phobius"/>
    </source>
</evidence>
<evidence type="ECO:0000313" key="3">
    <source>
        <dbReference type="Proteomes" id="UP001283361"/>
    </source>
</evidence>
<keyword evidence="3" id="KW-1185">Reference proteome</keyword>
<feature type="transmembrane region" description="Helical" evidence="1">
    <location>
        <begin position="35"/>
        <end position="58"/>
    </location>
</feature>
<protein>
    <recommendedName>
        <fullName evidence="4">G-protein coupled receptors family 1 profile domain-containing protein</fullName>
    </recommendedName>
</protein>
<reference evidence="2" key="1">
    <citation type="journal article" date="2023" name="G3 (Bethesda)">
        <title>A reference genome for the long-term kleptoplast-retaining sea slug Elysia crispata morphotype clarki.</title>
        <authorList>
            <person name="Eastman K.E."/>
            <person name="Pendleton A.L."/>
            <person name="Shaikh M.A."/>
            <person name="Suttiyut T."/>
            <person name="Ogas R."/>
            <person name="Tomko P."/>
            <person name="Gavelis G."/>
            <person name="Widhalm J.R."/>
            <person name="Wisecaver J.H."/>
        </authorList>
    </citation>
    <scope>NUCLEOTIDE SEQUENCE</scope>
    <source>
        <strain evidence="2">ECLA1</strain>
    </source>
</reference>
<keyword evidence="1" id="KW-1133">Transmembrane helix</keyword>
<name>A0AAE1D5E8_9GAST</name>
<dbReference type="SUPFAM" id="SSF81321">
    <property type="entry name" value="Family A G protein-coupled receptor-like"/>
    <property type="match status" value="1"/>
</dbReference>
<evidence type="ECO:0000313" key="2">
    <source>
        <dbReference type="EMBL" id="KAK3758009.1"/>
    </source>
</evidence>
<accession>A0AAE1D5E8</accession>
<dbReference type="EMBL" id="JAWDGP010005302">
    <property type="protein sequence ID" value="KAK3758009.1"/>
    <property type="molecule type" value="Genomic_DNA"/>
</dbReference>